<sequence length="148" mass="16983">MESGSTTTTHLARISSVSTVPTYLPYLLLLQTISIVIFQLITISCMSVLLFSNFFLKRRLKVALSTSIIIYLLVHVIFSLTALPYGFYNIFVWTSTSLNPYILFYTGSSTYAYYYLTPVPVLFLTLDRCLAWKLPVQYMSYIKNIKNI</sequence>
<dbReference type="AlphaFoldDB" id="A0A915EBL0"/>
<organism evidence="2 3">
    <name type="scientific">Ditylenchus dipsaci</name>
    <dbReference type="NCBI Taxonomy" id="166011"/>
    <lineage>
        <taxon>Eukaryota</taxon>
        <taxon>Metazoa</taxon>
        <taxon>Ecdysozoa</taxon>
        <taxon>Nematoda</taxon>
        <taxon>Chromadorea</taxon>
        <taxon>Rhabditida</taxon>
        <taxon>Tylenchina</taxon>
        <taxon>Tylenchomorpha</taxon>
        <taxon>Sphaerularioidea</taxon>
        <taxon>Anguinidae</taxon>
        <taxon>Anguininae</taxon>
        <taxon>Ditylenchus</taxon>
    </lineage>
</organism>
<keyword evidence="1" id="KW-1133">Transmembrane helix</keyword>
<feature type="transmembrane region" description="Helical" evidence="1">
    <location>
        <begin position="23"/>
        <end position="56"/>
    </location>
</feature>
<protein>
    <submittedName>
        <fullName evidence="3">Serpentine receptor class gamma</fullName>
    </submittedName>
</protein>
<feature type="transmembrane region" description="Helical" evidence="1">
    <location>
        <begin position="68"/>
        <end position="91"/>
    </location>
</feature>
<evidence type="ECO:0000313" key="3">
    <source>
        <dbReference type="WBParaSite" id="jg3572"/>
    </source>
</evidence>
<reference evidence="3" key="1">
    <citation type="submission" date="2022-11" db="UniProtKB">
        <authorList>
            <consortium name="WormBaseParasite"/>
        </authorList>
    </citation>
    <scope>IDENTIFICATION</scope>
</reference>
<evidence type="ECO:0000313" key="2">
    <source>
        <dbReference type="Proteomes" id="UP000887574"/>
    </source>
</evidence>
<name>A0A915EBL0_9BILA</name>
<keyword evidence="1" id="KW-0472">Membrane</keyword>
<feature type="transmembrane region" description="Helical" evidence="1">
    <location>
        <begin position="111"/>
        <end position="130"/>
    </location>
</feature>
<keyword evidence="2" id="KW-1185">Reference proteome</keyword>
<keyword evidence="1" id="KW-0812">Transmembrane</keyword>
<accession>A0A915EBL0</accession>
<evidence type="ECO:0000256" key="1">
    <source>
        <dbReference type="SAM" id="Phobius"/>
    </source>
</evidence>
<proteinExistence type="predicted"/>
<dbReference type="WBParaSite" id="jg3572">
    <property type="protein sequence ID" value="jg3572"/>
    <property type="gene ID" value="jg3572"/>
</dbReference>
<dbReference type="Proteomes" id="UP000887574">
    <property type="component" value="Unplaced"/>
</dbReference>